<comment type="caution">
    <text evidence="2">The sequence shown here is derived from an EMBL/GenBank/DDBJ whole genome shotgun (WGS) entry which is preliminary data.</text>
</comment>
<dbReference type="AlphaFoldDB" id="I7ZEB8"/>
<evidence type="ECO:0000256" key="1">
    <source>
        <dbReference type="SAM" id="SignalP"/>
    </source>
</evidence>
<gene>
    <name evidence="2" type="ORF">WQQ_01590</name>
    <name evidence="3" type="ORF">WQQ_03460</name>
</gene>
<dbReference type="PROSITE" id="PS51257">
    <property type="entry name" value="PROKAR_LIPOPROTEIN"/>
    <property type="match status" value="1"/>
</dbReference>
<dbReference type="EMBL" id="AKGD01000001">
    <property type="protein sequence ID" value="EIT70022.1"/>
    <property type="molecule type" value="Genomic_DNA"/>
</dbReference>
<evidence type="ECO:0000313" key="3">
    <source>
        <dbReference type="EMBL" id="EIT70209.1"/>
    </source>
</evidence>
<dbReference type="RefSeq" id="WP_007183305.1">
    <property type="nucleotide sequence ID" value="NZ_AKGD01000001.1"/>
</dbReference>
<dbReference type="STRING" id="1172194.WQQ_01590"/>
<sequence>MKTALFFAAVFGFGCTAVAQAADDAIGTRIIGDEEAALGLTITPWQEESPVEMDRPPLLLEPGAEKINAAELKSRVRTQQTISAFRRSSVDPR</sequence>
<organism evidence="2 4">
    <name type="scientific">Hydrocarboniphaga effusa AP103</name>
    <dbReference type="NCBI Taxonomy" id="1172194"/>
    <lineage>
        <taxon>Bacteria</taxon>
        <taxon>Pseudomonadati</taxon>
        <taxon>Pseudomonadota</taxon>
        <taxon>Gammaproteobacteria</taxon>
        <taxon>Nevskiales</taxon>
        <taxon>Nevskiaceae</taxon>
        <taxon>Hydrocarboniphaga</taxon>
    </lineage>
</organism>
<evidence type="ECO:0000313" key="4">
    <source>
        <dbReference type="Proteomes" id="UP000003704"/>
    </source>
</evidence>
<protein>
    <submittedName>
        <fullName evidence="2">Uncharacterized protein</fullName>
    </submittedName>
</protein>
<keyword evidence="1" id="KW-0732">Signal</keyword>
<dbReference type="Proteomes" id="UP000003704">
    <property type="component" value="Unassembled WGS sequence"/>
</dbReference>
<name>I7ZEB8_9GAMM</name>
<keyword evidence="4" id="KW-1185">Reference proteome</keyword>
<proteinExistence type="predicted"/>
<reference evidence="2 4" key="1">
    <citation type="journal article" date="2012" name="J. Bacteriol.">
        <title>Genome Sequence of n-Alkane-Degrading Hydrocarboniphaga effusa Strain AP103T (ATCC BAA-332T).</title>
        <authorList>
            <person name="Chang H.K."/>
            <person name="Zylstra G.J."/>
            <person name="Chae J.C."/>
        </authorList>
    </citation>
    <scope>NUCLEOTIDE SEQUENCE [LARGE SCALE GENOMIC DNA]</scope>
    <source>
        <strain evidence="2 4">AP103</strain>
    </source>
</reference>
<dbReference type="EMBL" id="AKGD01000001">
    <property type="protein sequence ID" value="EIT70209.1"/>
    <property type="molecule type" value="Genomic_DNA"/>
</dbReference>
<feature type="signal peptide" evidence="1">
    <location>
        <begin position="1"/>
        <end position="21"/>
    </location>
</feature>
<reference evidence="2" key="2">
    <citation type="submission" date="2012-05" db="EMBL/GenBank/DDBJ databases">
        <authorList>
            <person name="Park J.-H."/>
            <person name="Zylstra G.J."/>
            <person name="Chae J.-C."/>
        </authorList>
    </citation>
    <scope>NUCLEOTIDE SEQUENCE</scope>
    <source>
        <strain evidence="2">AP103</strain>
    </source>
</reference>
<dbReference type="OrthoDB" id="5397661at2"/>
<feature type="chain" id="PRO_5007674525" evidence="1">
    <location>
        <begin position="22"/>
        <end position="93"/>
    </location>
</feature>
<accession>I7ZEB8</accession>
<evidence type="ECO:0000313" key="2">
    <source>
        <dbReference type="EMBL" id="EIT70022.1"/>
    </source>
</evidence>